<evidence type="ECO:0000313" key="3">
    <source>
        <dbReference type="Proteomes" id="UP000887566"/>
    </source>
</evidence>
<organism evidence="3 4">
    <name type="scientific">Plectus sambesii</name>
    <dbReference type="NCBI Taxonomy" id="2011161"/>
    <lineage>
        <taxon>Eukaryota</taxon>
        <taxon>Metazoa</taxon>
        <taxon>Ecdysozoa</taxon>
        <taxon>Nematoda</taxon>
        <taxon>Chromadorea</taxon>
        <taxon>Plectida</taxon>
        <taxon>Plectina</taxon>
        <taxon>Plectoidea</taxon>
        <taxon>Plectidae</taxon>
        <taxon>Plectus</taxon>
    </lineage>
</organism>
<dbReference type="AlphaFoldDB" id="A0A914WGA5"/>
<feature type="chain" id="PRO_5036779367" evidence="2">
    <location>
        <begin position="23"/>
        <end position="110"/>
    </location>
</feature>
<reference evidence="4" key="1">
    <citation type="submission" date="2022-11" db="UniProtKB">
        <authorList>
            <consortium name="WormBaseParasite"/>
        </authorList>
    </citation>
    <scope>IDENTIFICATION</scope>
</reference>
<keyword evidence="2" id="KW-0732">Signal</keyword>
<protein>
    <submittedName>
        <fullName evidence="4">Secreted protein</fullName>
    </submittedName>
</protein>
<evidence type="ECO:0000256" key="2">
    <source>
        <dbReference type="SAM" id="SignalP"/>
    </source>
</evidence>
<feature type="signal peptide" evidence="2">
    <location>
        <begin position="1"/>
        <end position="22"/>
    </location>
</feature>
<evidence type="ECO:0000256" key="1">
    <source>
        <dbReference type="SAM" id="MobiDB-lite"/>
    </source>
</evidence>
<dbReference type="Proteomes" id="UP000887566">
    <property type="component" value="Unplaced"/>
</dbReference>
<feature type="compositionally biased region" description="Basic residues" evidence="1">
    <location>
        <begin position="85"/>
        <end position="96"/>
    </location>
</feature>
<dbReference type="WBParaSite" id="PSAMB.scaffold3958size16248.g23082.t1">
    <property type="protein sequence ID" value="PSAMB.scaffold3958size16248.g23082.t1"/>
    <property type="gene ID" value="PSAMB.scaffold3958size16248.g23082"/>
</dbReference>
<sequence>MNAALLMMFGVFFVTLQVIATANRAEVRAKRNGTEDAIMAKSDVLTRQRRGDISWECTGKCAAYWGHDTAVDHRDWKLPLPQAATKKKDHKGRHTQMSHIEEPDTAASPR</sequence>
<evidence type="ECO:0000313" key="4">
    <source>
        <dbReference type="WBParaSite" id="PSAMB.scaffold3958size16248.g23082.t1"/>
    </source>
</evidence>
<name>A0A914WGA5_9BILA</name>
<keyword evidence="3" id="KW-1185">Reference proteome</keyword>
<proteinExistence type="predicted"/>
<feature type="region of interest" description="Disordered" evidence="1">
    <location>
        <begin position="79"/>
        <end position="110"/>
    </location>
</feature>
<accession>A0A914WGA5</accession>